<dbReference type="Proteomes" id="UP000308705">
    <property type="component" value="Unassembled WGS sequence"/>
</dbReference>
<reference evidence="1 2" key="1">
    <citation type="submission" date="2019-04" db="EMBL/GenBank/DDBJ databases">
        <title>Herbidospora sp. NEAU-GS14.nov., a novel actinomycete isolated from soil.</title>
        <authorList>
            <person name="Han L."/>
        </authorList>
    </citation>
    <scope>NUCLEOTIDE SEQUENCE [LARGE SCALE GENOMIC DNA]</scope>
    <source>
        <strain evidence="1 2">NEAU-GS14</strain>
    </source>
</reference>
<accession>A0A4U3MIX0</accession>
<evidence type="ECO:0000313" key="2">
    <source>
        <dbReference type="Proteomes" id="UP000308705"/>
    </source>
</evidence>
<sequence length="140" mass="16122">MKRRWGCLAAALVPLVGLFFLIMTPVWRDDARLDAFHQKAISYPRPPHTREFHHRDDATSGPNLTGGSGDYCEYRVRITLLTTLPPQRIRDHYSKAKIPGFQHDVMVSVYFKDPESGESQFIVEFIDTYRNPWDLLCGAL</sequence>
<dbReference type="RefSeq" id="WP_137247377.1">
    <property type="nucleotide sequence ID" value="NZ_SZQA01000010.1"/>
</dbReference>
<proteinExistence type="predicted"/>
<name>A0A4U3MIX0_9ACTN</name>
<protein>
    <submittedName>
        <fullName evidence="1">Uncharacterized protein</fullName>
    </submittedName>
</protein>
<comment type="caution">
    <text evidence="1">The sequence shown here is derived from an EMBL/GenBank/DDBJ whole genome shotgun (WGS) entry which is preliminary data.</text>
</comment>
<dbReference type="AlphaFoldDB" id="A0A4U3MIX0"/>
<gene>
    <name evidence="1" type="ORF">FDA94_13355</name>
</gene>
<organism evidence="1 2">
    <name type="scientific">Herbidospora galbida</name>
    <dbReference type="NCBI Taxonomy" id="2575442"/>
    <lineage>
        <taxon>Bacteria</taxon>
        <taxon>Bacillati</taxon>
        <taxon>Actinomycetota</taxon>
        <taxon>Actinomycetes</taxon>
        <taxon>Streptosporangiales</taxon>
        <taxon>Streptosporangiaceae</taxon>
        <taxon>Herbidospora</taxon>
    </lineage>
</organism>
<evidence type="ECO:0000313" key="1">
    <source>
        <dbReference type="EMBL" id="TKK88649.1"/>
    </source>
</evidence>
<dbReference type="OrthoDB" id="3539377at2"/>
<dbReference type="EMBL" id="SZQA01000010">
    <property type="protein sequence ID" value="TKK88649.1"/>
    <property type="molecule type" value="Genomic_DNA"/>
</dbReference>
<keyword evidence="2" id="KW-1185">Reference proteome</keyword>